<dbReference type="Proteomes" id="UP000642070">
    <property type="component" value="Unassembled WGS sequence"/>
</dbReference>
<accession>A0A917TXM9</accession>
<evidence type="ECO:0000313" key="1">
    <source>
        <dbReference type="EMBL" id="GGM43165.1"/>
    </source>
</evidence>
<gene>
    <name evidence="1" type="ORF">GCM10007977_050910</name>
</gene>
<reference evidence="1" key="2">
    <citation type="submission" date="2020-09" db="EMBL/GenBank/DDBJ databases">
        <authorList>
            <person name="Sun Q."/>
            <person name="Ohkuma M."/>
        </authorList>
    </citation>
    <scope>NUCLEOTIDE SEQUENCE</scope>
    <source>
        <strain evidence="1">JCM 19831</strain>
    </source>
</reference>
<keyword evidence="2" id="KW-1185">Reference proteome</keyword>
<reference evidence="1" key="1">
    <citation type="journal article" date="2014" name="Int. J. Syst. Evol. Microbiol.">
        <title>Complete genome sequence of Corynebacterium casei LMG S-19264T (=DSM 44701T), isolated from a smear-ripened cheese.</title>
        <authorList>
            <consortium name="US DOE Joint Genome Institute (JGI-PGF)"/>
            <person name="Walter F."/>
            <person name="Albersmeier A."/>
            <person name="Kalinowski J."/>
            <person name="Ruckert C."/>
        </authorList>
    </citation>
    <scope>NUCLEOTIDE SEQUENCE</scope>
    <source>
        <strain evidence="1">JCM 19831</strain>
    </source>
</reference>
<protein>
    <submittedName>
        <fullName evidence="1">Uncharacterized protein</fullName>
    </submittedName>
</protein>
<dbReference type="AlphaFoldDB" id="A0A917TXM9"/>
<evidence type="ECO:0000313" key="2">
    <source>
        <dbReference type="Proteomes" id="UP000642070"/>
    </source>
</evidence>
<dbReference type="EMBL" id="BMPI01000025">
    <property type="protein sequence ID" value="GGM43165.1"/>
    <property type="molecule type" value="Genomic_DNA"/>
</dbReference>
<sequence length="224" mass="24872">MSGAGRAYRGAMGMYPEYKEIPAALLARLLEHPDDEEWVDGLLFEAGDPDSGAAPGWSAAASSSPLTDDELRTRFTWPHLTFSADQQRRLGGLGLGKYPDPDWFSHLLVAADAPERIDLTGVLSDDWDERNAAWENIVEVPVQVAHHSAYRTGDVEYGFHTDVPCYGIDGYRTAQDLTSVWDTIERVLAAYPEFASRIIGQFEAEIRYYHGCVARGSVDLSVCW</sequence>
<proteinExistence type="predicted"/>
<name>A0A917TXM9_9ACTN</name>
<comment type="caution">
    <text evidence="1">The sequence shown here is derived from an EMBL/GenBank/DDBJ whole genome shotgun (WGS) entry which is preliminary data.</text>
</comment>
<organism evidence="1 2">
    <name type="scientific">Dactylosporangium sucinum</name>
    <dbReference type="NCBI Taxonomy" id="1424081"/>
    <lineage>
        <taxon>Bacteria</taxon>
        <taxon>Bacillati</taxon>
        <taxon>Actinomycetota</taxon>
        <taxon>Actinomycetes</taxon>
        <taxon>Micromonosporales</taxon>
        <taxon>Micromonosporaceae</taxon>
        <taxon>Dactylosporangium</taxon>
    </lineage>
</organism>